<dbReference type="InterPro" id="IPR051794">
    <property type="entry name" value="PG_Endopeptidase_C40"/>
</dbReference>
<reference evidence="6" key="1">
    <citation type="submission" date="2021-01" db="EMBL/GenBank/DDBJ databases">
        <title>Whole genome shotgun sequence of Acrocarpospora phusangensis NBRC 108782.</title>
        <authorList>
            <person name="Komaki H."/>
            <person name="Tamura T."/>
        </authorList>
    </citation>
    <scope>NUCLEOTIDE SEQUENCE</scope>
    <source>
        <strain evidence="6">NBRC 108782</strain>
    </source>
</reference>
<sequence length="161" mass="17343">MVGVAALLVIPGAVPVQDELTRLLAAAYAIRGTIPYSWGGGHAARPGPSLGTCAGYKGKIKPCPAKKTRGLDCSGLARWVYHIGYGWDVLGPGNTDSHLKRLSKISTPRPGDLVFYGTRKRTHHVGIYIGQGKMINAYATGTTVRVDDVKVLDDLLGYYRY</sequence>
<evidence type="ECO:0000256" key="3">
    <source>
        <dbReference type="ARBA" id="ARBA00022801"/>
    </source>
</evidence>
<keyword evidence="4" id="KW-0788">Thiol protease</keyword>
<dbReference type="InterPro" id="IPR000064">
    <property type="entry name" value="NLP_P60_dom"/>
</dbReference>
<evidence type="ECO:0000256" key="4">
    <source>
        <dbReference type="ARBA" id="ARBA00022807"/>
    </source>
</evidence>
<gene>
    <name evidence="6" type="ORF">Aph01nite_62310</name>
</gene>
<comment type="caution">
    <text evidence="6">The sequence shown here is derived from an EMBL/GenBank/DDBJ whole genome shotgun (WGS) entry which is preliminary data.</text>
</comment>
<evidence type="ECO:0000256" key="1">
    <source>
        <dbReference type="ARBA" id="ARBA00007074"/>
    </source>
</evidence>
<keyword evidence="7" id="KW-1185">Reference proteome</keyword>
<dbReference type="PANTHER" id="PTHR47359:SF3">
    <property type="entry name" value="NLP_P60 DOMAIN-CONTAINING PROTEIN-RELATED"/>
    <property type="match status" value="1"/>
</dbReference>
<proteinExistence type="inferred from homology"/>
<dbReference type="GO" id="GO:0006508">
    <property type="term" value="P:proteolysis"/>
    <property type="evidence" value="ECO:0007669"/>
    <property type="project" value="UniProtKB-KW"/>
</dbReference>
<dbReference type="Pfam" id="PF00877">
    <property type="entry name" value="NLPC_P60"/>
    <property type="match status" value="1"/>
</dbReference>
<name>A0A919QHE3_9ACTN</name>
<dbReference type="SUPFAM" id="SSF54001">
    <property type="entry name" value="Cysteine proteinases"/>
    <property type="match status" value="1"/>
</dbReference>
<comment type="similarity">
    <text evidence="1">Belongs to the peptidase C40 family.</text>
</comment>
<organism evidence="6 7">
    <name type="scientific">Acrocarpospora phusangensis</name>
    <dbReference type="NCBI Taxonomy" id="1070424"/>
    <lineage>
        <taxon>Bacteria</taxon>
        <taxon>Bacillati</taxon>
        <taxon>Actinomycetota</taxon>
        <taxon>Actinomycetes</taxon>
        <taxon>Streptosporangiales</taxon>
        <taxon>Streptosporangiaceae</taxon>
        <taxon>Acrocarpospora</taxon>
    </lineage>
</organism>
<evidence type="ECO:0000256" key="2">
    <source>
        <dbReference type="ARBA" id="ARBA00022670"/>
    </source>
</evidence>
<dbReference type="EMBL" id="BOOA01000067">
    <property type="protein sequence ID" value="GIH27921.1"/>
    <property type="molecule type" value="Genomic_DNA"/>
</dbReference>
<dbReference type="GO" id="GO:0008234">
    <property type="term" value="F:cysteine-type peptidase activity"/>
    <property type="evidence" value="ECO:0007669"/>
    <property type="project" value="UniProtKB-KW"/>
</dbReference>
<keyword evidence="3" id="KW-0378">Hydrolase</keyword>
<evidence type="ECO:0000259" key="5">
    <source>
        <dbReference type="PROSITE" id="PS51935"/>
    </source>
</evidence>
<dbReference type="Proteomes" id="UP000640052">
    <property type="component" value="Unassembled WGS sequence"/>
</dbReference>
<dbReference type="AlphaFoldDB" id="A0A919QHE3"/>
<evidence type="ECO:0000313" key="6">
    <source>
        <dbReference type="EMBL" id="GIH27921.1"/>
    </source>
</evidence>
<feature type="domain" description="NlpC/P60" evidence="5">
    <location>
        <begin position="17"/>
        <end position="161"/>
    </location>
</feature>
<evidence type="ECO:0000313" key="7">
    <source>
        <dbReference type="Proteomes" id="UP000640052"/>
    </source>
</evidence>
<dbReference type="PROSITE" id="PS51935">
    <property type="entry name" value="NLPC_P60"/>
    <property type="match status" value="1"/>
</dbReference>
<dbReference type="InterPro" id="IPR038765">
    <property type="entry name" value="Papain-like_cys_pep_sf"/>
</dbReference>
<accession>A0A919QHE3</accession>
<dbReference type="Gene3D" id="3.90.1720.10">
    <property type="entry name" value="endopeptidase domain like (from Nostoc punctiforme)"/>
    <property type="match status" value="1"/>
</dbReference>
<dbReference type="PANTHER" id="PTHR47359">
    <property type="entry name" value="PEPTIDOGLYCAN DL-ENDOPEPTIDASE CWLO"/>
    <property type="match status" value="1"/>
</dbReference>
<keyword evidence="2" id="KW-0645">Protease</keyword>
<protein>
    <recommendedName>
        <fullName evidence="5">NlpC/P60 domain-containing protein</fullName>
    </recommendedName>
</protein>